<proteinExistence type="inferred from homology"/>
<comment type="similarity">
    <text evidence="1">Belongs to the SPT2 family.</text>
</comment>
<evidence type="ECO:0000256" key="1">
    <source>
        <dbReference type="ARBA" id="ARBA00006461"/>
    </source>
</evidence>
<sequence length="356" mass="38628">MSFLNSVLSSIETGDITSTVAPPVQNPIPRPPSSISKAGSTPSSTAQTNSRSSIGQKRKVEEDARMAGRQPSKVSRSSSPQRSNSKKSTPAPSVVTKSRSASNQAAPNSTTKPPSSTSTPKNGGPPPVSPSKPPPKGSYAEIMLRAKALQEKTPMQLGMIKHHSIAKEKQLQQKRKAMEAKQKVVEEGKNKKTGTNTPAKLPNAPTNEQQPTKLSAARAALLKSRGESEYKGTARPPSAPSVPEYKGTSGLPSHRASDHGRVRKKGSRAPLRDEYLATDEEDEGEFYDDYGEGRGYYSDESTDMEAGLIDVEEEEQRALRAAKIEDEKERLAEIAAKKEKMERKKRLDALANKSRR</sequence>
<feature type="compositionally biased region" description="Polar residues" evidence="3">
    <location>
        <begin position="33"/>
        <end position="55"/>
    </location>
</feature>
<feature type="compositionally biased region" description="Acidic residues" evidence="3">
    <location>
        <begin position="276"/>
        <end position="290"/>
    </location>
</feature>
<feature type="compositionally biased region" description="Basic and acidic residues" evidence="3">
    <location>
        <begin position="336"/>
        <end position="348"/>
    </location>
</feature>
<feature type="compositionally biased region" description="Pro residues" evidence="3">
    <location>
        <begin position="123"/>
        <end position="136"/>
    </location>
</feature>
<evidence type="ECO:0000256" key="2">
    <source>
        <dbReference type="ARBA" id="ARBA00023054"/>
    </source>
</evidence>
<accession>A0A1B7P4S9</accession>
<feature type="region of interest" description="Disordered" evidence="3">
    <location>
        <begin position="336"/>
        <end position="356"/>
    </location>
</feature>
<dbReference type="OrthoDB" id="5430658at2759"/>
<feature type="compositionally biased region" description="Basic and acidic residues" evidence="3">
    <location>
        <begin position="166"/>
        <end position="190"/>
    </location>
</feature>
<keyword evidence="2" id="KW-0175">Coiled coil</keyword>
<dbReference type="SMART" id="SM00784">
    <property type="entry name" value="SPT2"/>
    <property type="match status" value="1"/>
</dbReference>
<dbReference type="AlphaFoldDB" id="A0A1B7P4S9"/>
<feature type="region of interest" description="Disordered" evidence="3">
    <location>
        <begin position="166"/>
        <end position="300"/>
    </location>
</feature>
<feature type="compositionally biased region" description="Polar residues" evidence="3">
    <location>
        <begin position="95"/>
        <end position="106"/>
    </location>
</feature>
<name>A0A1B7P4S9_9EURO</name>
<feature type="compositionally biased region" description="Low complexity" evidence="3">
    <location>
        <begin position="107"/>
        <end position="122"/>
    </location>
</feature>
<keyword evidence="5" id="KW-1185">Reference proteome</keyword>
<evidence type="ECO:0000256" key="3">
    <source>
        <dbReference type="SAM" id="MobiDB-lite"/>
    </source>
</evidence>
<feature type="compositionally biased region" description="Polar residues" evidence="3">
    <location>
        <begin position="193"/>
        <end position="212"/>
    </location>
</feature>
<feature type="region of interest" description="Disordered" evidence="3">
    <location>
        <begin position="1"/>
        <end position="147"/>
    </location>
</feature>
<dbReference type="STRING" id="1658172.A0A1B7P4S9"/>
<evidence type="ECO:0000313" key="4">
    <source>
        <dbReference type="EMBL" id="OAX84030.1"/>
    </source>
</evidence>
<dbReference type="EMBL" id="LGUA01000111">
    <property type="protein sequence ID" value="OAX84030.1"/>
    <property type="molecule type" value="Genomic_DNA"/>
</dbReference>
<evidence type="ECO:0000313" key="5">
    <source>
        <dbReference type="Proteomes" id="UP000091918"/>
    </source>
</evidence>
<protein>
    <recommendedName>
        <fullName evidence="6">SPT2 chromatin protein</fullName>
    </recommendedName>
</protein>
<feature type="compositionally biased region" description="Polar residues" evidence="3">
    <location>
        <begin position="1"/>
        <end position="20"/>
    </location>
</feature>
<feature type="compositionally biased region" description="Low complexity" evidence="3">
    <location>
        <begin position="213"/>
        <end position="223"/>
    </location>
</feature>
<reference evidence="4 5" key="1">
    <citation type="submission" date="2015-07" db="EMBL/GenBank/DDBJ databases">
        <title>Emmonsia species relationships and genome sequence.</title>
        <authorList>
            <person name="Cuomo C.A."/>
            <person name="Schwartz I.S."/>
            <person name="Kenyon C."/>
            <person name="de Hoog G.S."/>
            <person name="Govender N.P."/>
            <person name="Botha A."/>
            <person name="Moreno L."/>
            <person name="de Vries M."/>
            <person name="Munoz J.F."/>
            <person name="Stielow J.B."/>
        </authorList>
    </citation>
    <scope>NUCLEOTIDE SEQUENCE [LARGE SCALE GENOMIC DNA]</scope>
    <source>
        <strain evidence="4 5">CBS 136260</strain>
    </source>
</reference>
<gene>
    <name evidence="4" type="ORF">ACJ72_01606</name>
</gene>
<comment type="caution">
    <text evidence="4">The sequence shown here is derived from an EMBL/GenBank/DDBJ whole genome shotgun (WGS) entry which is preliminary data.</text>
</comment>
<feature type="compositionally biased region" description="Low complexity" evidence="3">
    <location>
        <begin position="69"/>
        <end position="88"/>
    </location>
</feature>
<organism evidence="4 5">
    <name type="scientific">Emergomyces africanus</name>
    <dbReference type="NCBI Taxonomy" id="1955775"/>
    <lineage>
        <taxon>Eukaryota</taxon>
        <taxon>Fungi</taxon>
        <taxon>Dikarya</taxon>
        <taxon>Ascomycota</taxon>
        <taxon>Pezizomycotina</taxon>
        <taxon>Eurotiomycetes</taxon>
        <taxon>Eurotiomycetidae</taxon>
        <taxon>Onygenales</taxon>
        <taxon>Ajellomycetaceae</taxon>
        <taxon>Emergomyces</taxon>
    </lineage>
</organism>
<dbReference type="Pfam" id="PF08243">
    <property type="entry name" value="SPT2"/>
    <property type="match status" value="1"/>
</dbReference>
<dbReference type="InterPro" id="IPR013256">
    <property type="entry name" value="Chromatin_SPT2"/>
</dbReference>
<dbReference type="Proteomes" id="UP000091918">
    <property type="component" value="Unassembled WGS sequence"/>
</dbReference>
<evidence type="ECO:0008006" key="6">
    <source>
        <dbReference type="Google" id="ProtNLM"/>
    </source>
</evidence>